<evidence type="ECO:0000313" key="3">
    <source>
        <dbReference type="Proteomes" id="UP000076727"/>
    </source>
</evidence>
<protein>
    <submittedName>
        <fullName evidence="2">Uncharacterized protein</fullName>
    </submittedName>
</protein>
<keyword evidence="3" id="KW-1185">Reference proteome</keyword>
<dbReference type="OrthoDB" id="5354526at2759"/>
<feature type="region of interest" description="Disordered" evidence="1">
    <location>
        <begin position="416"/>
        <end position="442"/>
    </location>
</feature>
<dbReference type="Gene3D" id="3.80.10.10">
    <property type="entry name" value="Ribonuclease Inhibitor"/>
    <property type="match status" value="1"/>
</dbReference>
<name>A0A165N7A0_9APHY</name>
<dbReference type="EMBL" id="KV429086">
    <property type="protein sequence ID" value="KZT66609.1"/>
    <property type="molecule type" value="Genomic_DNA"/>
</dbReference>
<evidence type="ECO:0000313" key="2">
    <source>
        <dbReference type="EMBL" id="KZT66609.1"/>
    </source>
</evidence>
<dbReference type="SUPFAM" id="SSF52047">
    <property type="entry name" value="RNI-like"/>
    <property type="match status" value="1"/>
</dbReference>
<gene>
    <name evidence="2" type="ORF">DAEQUDRAFT_767836</name>
</gene>
<dbReference type="Proteomes" id="UP000076727">
    <property type="component" value="Unassembled WGS sequence"/>
</dbReference>
<feature type="region of interest" description="Disordered" evidence="1">
    <location>
        <begin position="111"/>
        <end position="131"/>
    </location>
</feature>
<dbReference type="InterPro" id="IPR032675">
    <property type="entry name" value="LRR_dom_sf"/>
</dbReference>
<dbReference type="AlphaFoldDB" id="A0A165N7A0"/>
<evidence type="ECO:0000256" key="1">
    <source>
        <dbReference type="SAM" id="MobiDB-lite"/>
    </source>
</evidence>
<organism evidence="2 3">
    <name type="scientific">Daedalea quercina L-15889</name>
    <dbReference type="NCBI Taxonomy" id="1314783"/>
    <lineage>
        <taxon>Eukaryota</taxon>
        <taxon>Fungi</taxon>
        <taxon>Dikarya</taxon>
        <taxon>Basidiomycota</taxon>
        <taxon>Agaricomycotina</taxon>
        <taxon>Agaricomycetes</taxon>
        <taxon>Polyporales</taxon>
        <taxon>Fomitopsis</taxon>
    </lineage>
</organism>
<sequence length="610" mass="67926">MDDSAADDRKHNHVLTAFNIPDTVMDPDGIPAEVWQEIFSLVPRSTDVLSVMLASKRFYTLAFRALHRTVVWRSPVDVNRSLPLWDEYPGMHLAAERLELSVPAPLSSSAARSADYRADGSPYDDNDRRRRSNQLTSAAYTDMVSRMLSFKQLASVTFTDLQLGYRHFELIYSHPLLRTLRIERCGVQFGRFLNVFDPLTLPIKHFTMRNLRRLYHDLLGDGSMGDNAYALLSLARAPNLHTLVIDPSAELFKYIFGPGEAPAAPQFGMWVVGQLGFSASHPPPQNLQSLYIERKHQLGRPHHQPAAPPPPPQAMLGLANLPPGVNIWQLGHIQGHLQAHAHAHAHGDGFPEAALFSFLQRCPTITTYATYHCATQHAQLPPGVLPGLREYAGPVGTLLGVVGSGRPLKALRLTSCTGPEAPRKRDRDSADRSGGVLPNSVSGQREGLPALAAVAASLQDLEKLDVEFAAWDDEIIHAIVRFFPELRSLKVTYEIGGPTETALVAMGPELLGRLAHLRTLHIYARPIMATAVRGVDYDSDDEVEQELRHPLCLFDDTFDTFEDELRELVIPWNRYCPALREVQLTPEYRLLRGYEGGKWVLQRIGKGEDA</sequence>
<feature type="compositionally biased region" description="Basic and acidic residues" evidence="1">
    <location>
        <begin position="421"/>
        <end position="431"/>
    </location>
</feature>
<proteinExistence type="predicted"/>
<reference evidence="2 3" key="1">
    <citation type="journal article" date="2016" name="Mol. Biol. Evol.">
        <title>Comparative Genomics of Early-Diverging Mushroom-Forming Fungi Provides Insights into the Origins of Lignocellulose Decay Capabilities.</title>
        <authorList>
            <person name="Nagy L.G."/>
            <person name="Riley R."/>
            <person name="Tritt A."/>
            <person name="Adam C."/>
            <person name="Daum C."/>
            <person name="Floudas D."/>
            <person name="Sun H."/>
            <person name="Yadav J.S."/>
            <person name="Pangilinan J."/>
            <person name="Larsson K.H."/>
            <person name="Matsuura K."/>
            <person name="Barry K."/>
            <person name="Labutti K."/>
            <person name="Kuo R."/>
            <person name="Ohm R.A."/>
            <person name="Bhattacharya S.S."/>
            <person name="Shirouzu T."/>
            <person name="Yoshinaga Y."/>
            <person name="Martin F.M."/>
            <person name="Grigoriev I.V."/>
            <person name="Hibbett D.S."/>
        </authorList>
    </citation>
    <scope>NUCLEOTIDE SEQUENCE [LARGE SCALE GENOMIC DNA]</scope>
    <source>
        <strain evidence="2 3">L-15889</strain>
    </source>
</reference>
<dbReference type="STRING" id="1314783.A0A165N7A0"/>
<accession>A0A165N7A0</accession>